<dbReference type="SMART" id="SM00855">
    <property type="entry name" value="PGAM"/>
    <property type="match status" value="1"/>
</dbReference>
<accession>A0ABR7L8X7</accession>
<dbReference type="PANTHER" id="PTHR21340:SF0">
    <property type="entry name" value="BIS(5'-NUCLEOSYL)-TETRAPHOSPHATASE [ASYMMETRICAL]"/>
    <property type="match status" value="1"/>
</dbReference>
<dbReference type="InterPro" id="IPR000086">
    <property type="entry name" value="NUDIX_hydrolase_dom"/>
</dbReference>
<reference evidence="5 6" key="1">
    <citation type="submission" date="2020-06" db="EMBL/GenBank/DDBJ databases">
        <title>Actinokineospora xiongansis sp. nov., isolated from soil of Baiyangdian.</title>
        <authorList>
            <person name="Zhang X."/>
        </authorList>
    </citation>
    <scope>NUCLEOTIDE SEQUENCE [LARGE SCALE GENOMIC DNA]</scope>
    <source>
        <strain evidence="5 6">HBU206404</strain>
    </source>
</reference>
<dbReference type="RefSeq" id="WP_187221325.1">
    <property type="nucleotide sequence ID" value="NZ_JABVED010000009.1"/>
</dbReference>
<gene>
    <name evidence="5" type="ORF">GPZ80_16820</name>
</gene>
<evidence type="ECO:0000313" key="5">
    <source>
        <dbReference type="EMBL" id="MBC6448836.1"/>
    </source>
</evidence>
<feature type="domain" description="Nudix hydrolase" evidence="4">
    <location>
        <begin position="3"/>
        <end position="128"/>
    </location>
</feature>
<dbReference type="Proteomes" id="UP000734823">
    <property type="component" value="Unassembled WGS sequence"/>
</dbReference>
<dbReference type="InterPro" id="IPR029033">
    <property type="entry name" value="His_PPase_superfam"/>
</dbReference>
<dbReference type="PANTHER" id="PTHR21340">
    <property type="entry name" value="DIADENOSINE 5,5-P1,P4-TETRAPHOSPHATE PYROPHOSPHOHYDROLASE MUTT"/>
    <property type="match status" value="1"/>
</dbReference>
<evidence type="ECO:0000256" key="3">
    <source>
        <dbReference type="RuleBase" id="RU003476"/>
    </source>
</evidence>
<dbReference type="GO" id="GO:0016787">
    <property type="term" value="F:hydrolase activity"/>
    <property type="evidence" value="ECO:0007669"/>
    <property type="project" value="UniProtKB-KW"/>
</dbReference>
<comment type="caution">
    <text evidence="5">The sequence shown here is derived from an EMBL/GenBank/DDBJ whole genome shotgun (WGS) entry which is preliminary data.</text>
</comment>
<evidence type="ECO:0000313" key="6">
    <source>
        <dbReference type="Proteomes" id="UP000734823"/>
    </source>
</evidence>
<dbReference type="CDD" id="cd07067">
    <property type="entry name" value="HP_PGM_like"/>
    <property type="match status" value="1"/>
</dbReference>
<dbReference type="InterPro" id="IPR013078">
    <property type="entry name" value="His_Pase_superF_clade-1"/>
</dbReference>
<dbReference type="EMBL" id="JABVED010000009">
    <property type="protein sequence ID" value="MBC6448836.1"/>
    <property type="molecule type" value="Genomic_DNA"/>
</dbReference>
<protein>
    <submittedName>
        <fullName evidence="5">NUDIX hydrolase</fullName>
    </submittedName>
</protein>
<proteinExistence type="inferred from homology"/>
<dbReference type="Pfam" id="PF00293">
    <property type="entry name" value="NUDIX"/>
    <property type="match status" value="1"/>
</dbReference>
<dbReference type="InterPro" id="IPR051325">
    <property type="entry name" value="Nudix_hydrolase_domain"/>
</dbReference>
<evidence type="ECO:0000259" key="4">
    <source>
        <dbReference type="PROSITE" id="PS51462"/>
    </source>
</evidence>
<dbReference type="InterPro" id="IPR015797">
    <property type="entry name" value="NUDIX_hydrolase-like_dom_sf"/>
</dbReference>
<dbReference type="PROSITE" id="PS00893">
    <property type="entry name" value="NUDIX_BOX"/>
    <property type="match status" value="1"/>
</dbReference>
<dbReference type="InterPro" id="IPR020084">
    <property type="entry name" value="NUDIX_hydrolase_CS"/>
</dbReference>
<evidence type="ECO:0000256" key="2">
    <source>
        <dbReference type="ARBA" id="ARBA00022801"/>
    </source>
</evidence>
<dbReference type="Gene3D" id="3.40.50.1240">
    <property type="entry name" value="Phosphoglycerate mutase-like"/>
    <property type="match status" value="1"/>
</dbReference>
<dbReference type="PRINTS" id="PR00502">
    <property type="entry name" value="NUDIXFAMILY"/>
</dbReference>
<organism evidence="5 6">
    <name type="scientific">Actinokineospora xionganensis</name>
    <dbReference type="NCBI Taxonomy" id="2684470"/>
    <lineage>
        <taxon>Bacteria</taxon>
        <taxon>Bacillati</taxon>
        <taxon>Actinomycetota</taxon>
        <taxon>Actinomycetes</taxon>
        <taxon>Pseudonocardiales</taxon>
        <taxon>Pseudonocardiaceae</taxon>
        <taxon>Actinokineospora</taxon>
    </lineage>
</organism>
<dbReference type="PROSITE" id="PS51462">
    <property type="entry name" value="NUDIX"/>
    <property type="match status" value="1"/>
</dbReference>
<dbReference type="Gene3D" id="3.90.79.10">
    <property type="entry name" value="Nucleoside Triphosphate Pyrophosphohydrolase"/>
    <property type="match status" value="1"/>
</dbReference>
<keyword evidence="2 3" id="KW-0378">Hydrolase</keyword>
<dbReference type="SUPFAM" id="SSF55811">
    <property type="entry name" value="Nudix"/>
    <property type="match status" value="1"/>
</dbReference>
<keyword evidence="6" id="KW-1185">Reference proteome</keyword>
<sequence length="287" mass="31270">MTNPILAAGAVLWRRSAEVEIAVVHRPRYRDWTLPKGKLDEGESLYAAAVREVAEETGFRCALGRSLGHVSYAVDGVPKTVDYFAARVVDGEFTANDEVDRLRWLTLPAAAERLTYDHDRSVLAGFAETGPETATVLLVRHGHAGRRDRWPGPDDERPLSKTGRGEAKALAHLIPLFAPDRVHSAPKARCVQTVRRVAEQLNVDVRLEATLLESADRTDAVDRLREIVGDGGTAVVCSQGGVIPDLVSDLAKDSSVDVGEVRSRKGSLWLLSFAGDTMIGALYIRQA</sequence>
<name>A0ABR7L8X7_9PSEU</name>
<evidence type="ECO:0000256" key="1">
    <source>
        <dbReference type="ARBA" id="ARBA00005582"/>
    </source>
</evidence>
<dbReference type="InterPro" id="IPR020476">
    <property type="entry name" value="Nudix_hydrolase"/>
</dbReference>
<dbReference type="SUPFAM" id="SSF53254">
    <property type="entry name" value="Phosphoglycerate mutase-like"/>
    <property type="match status" value="1"/>
</dbReference>
<dbReference type="Pfam" id="PF00300">
    <property type="entry name" value="His_Phos_1"/>
    <property type="match status" value="1"/>
</dbReference>
<dbReference type="CDD" id="cd03673">
    <property type="entry name" value="NUDIX_Ap6A_hydrolase"/>
    <property type="match status" value="1"/>
</dbReference>
<comment type="similarity">
    <text evidence="1 3">Belongs to the Nudix hydrolase family.</text>
</comment>